<evidence type="ECO:0000313" key="8">
    <source>
        <dbReference type="Proteomes" id="UP000030653"/>
    </source>
</evidence>
<name>M5FQK9_DACPD</name>
<evidence type="ECO:0000256" key="1">
    <source>
        <dbReference type="ARBA" id="ARBA00004604"/>
    </source>
</evidence>
<dbReference type="GO" id="GO:0034511">
    <property type="term" value="F:U3 snoRNA binding"/>
    <property type="evidence" value="ECO:0007669"/>
    <property type="project" value="TreeGrafter"/>
</dbReference>
<dbReference type="CDD" id="cd00200">
    <property type="entry name" value="WD40"/>
    <property type="match status" value="1"/>
</dbReference>
<dbReference type="InterPro" id="IPR015943">
    <property type="entry name" value="WD40/YVTN_repeat-like_dom_sf"/>
</dbReference>
<reference evidence="7 8" key="1">
    <citation type="journal article" date="2012" name="Science">
        <title>The Paleozoic origin of enzymatic lignin decomposition reconstructed from 31 fungal genomes.</title>
        <authorList>
            <person name="Floudas D."/>
            <person name="Binder M."/>
            <person name="Riley R."/>
            <person name="Barry K."/>
            <person name="Blanchette R.A."/>
            <person name="Henrissat B."/>
            <person name="Martinez A.T."/>
            <person name="Otillar R."/>
            <person name="Spatafora J.W."/>
            <person name="Yadav J.S."/>
            <person name="Aerts A."/>
            <person name="Benoit I."/>
            <person name="Boyd A."/>
            <person name="Carlson A."/>
            <person name="Copeland A."/>
            <person name="Coutinho P.M."/>
            <person name="de Vries R.P."/>
            <person name="Ferreira P."/>
            <person name="Findley K."/>
            <person name="Foster B."/>
            <person name="Gaskell J."/>
            <person name="Glotzer D."/>
            <person name="Gorecki P."/>
            <person name="Heitman J."/>
            <person name="Hesse C."/>
            <person name="Hori C."/>
            <person name="Igarashi K."/>
            <person name="Jurgens J.A."/>
            <person name="Kallen N."/>
            <person name="Kersten P."/>
            <person name="Kohler A."/>
            <person name="Kuees U."/>
            <person name="Kumar T.K.A."/>
            <person name="Kuo A."/>
            <person name="LaButti K."/>
            <person name="Larrondo L.F."/>
            <person name="Lindquist E."/>
            <person name="Ling A."/>
            <person name="Lombard V."/>
            <person name="Lucas S."/>
            <person name="Lundell T."/>
            <person name="Martin R."/>
            <person name="McLaughlin D.J."/>
            <person name="Morgenstern I."/>
            <person name="Morin E."/>
            <person name="Murat C."/>
            <person name="Nagy L.G."/>
            <person name="Nolan M."/>
            <person name="Ohm R.A."/>
            <person name="Patyshakuliyeva A."/>
            <person name="Rokas A."/>
            <person name="Ruiz-Duenas F.J."/>
            <person name="Sabat G."/>
            <person name="Salamov A."/>
            <person name="Samejima M."/>
            <person name="Schmutz J."/>
            <person name="Slot J.C."/>
            <person name="St John F."/>
            <person name="Stenlid J."/>
            <person name="Sun H."/>
            <person name="Sun S."/>
            <person name="Syed K."/>
            <person name="Tsang A."/>
            <person name="Wiebenga A."/>
            <person name="Young D."/>
            <person name="Pisabarro A."/>
            <person name="Eastwood D.C."/>
            <person name="Martin F."/>
            <person name="Cullen D."/>
            <person name="Grigoriev I.V."/>
            <person name="Hibbett D.S."/>
        </authorList>
    </citation>
    <scope>NUCLEOTIDE SEQUENCE [LARGE SCALE GENOMIC DNA]</scope>
    <source>
        <strain evidence="7 8">DJM-731 SS1</strain>
    </source>
</reference>
<dbReference type="SUPFAM" id="SSF50978">
    <property type="entry name" value="WD40 repeat-like"/>
    <property type="match status" value="2"/>
</dbReference>
<dbReference type="GO" id="GO:0000472">
    <property type="term" value="P:endonucleolytic cleavage to generate mature 5'-end of SSU-rRNA from (SSU-rRNA, 5.8S rRNA, LSU-rRNA)"/>
    <property type="evidence" value="ECO:0007669"/>
    <property type="project" value="TreeGrafter"/>
</dbReference>
<evidence type="ECO:0000259" key="6">
    <source>
        <dbReference type="Pfam" id="PF08625"/>
    </source>
</evidence>
<evidence type="ECO:0000256" key="4">
    <source>
        <dbReference type="ARBA" id="ARBA00023242"/>
    </source>
</evidence>
<dbReference type="PROSITE" id="PS00678">
    <property type="entry name" value="WD_REPEATS_1"/>
    <property type="match status" value="4"/>
</dbReference>
<dbReference type="PROSITE" id="PS50294">
    <property type="entry name" value="WD_REPEATS_REGION"/>
    <property type="match status" value="7"/>
</dbReference>
<dbReference type="HOGENOM" id="CLU_009276_0_0_1"/>
<dbReference type="InterPro" id="IPR020472">
    <property type="entry name" value="WD40_PAC1"/>
</dbReference>
<dbReference type="OMA" id="PYVQRHF"/>
<dbReference type="Pfam" id="PF08625">
    <property type="entry name" value="Utp13"/>
    <property type="match status" value="1"/>
</dbReference>
<evidence type="ECO:0000313" key="7">
    <source>
        <dbReference type="EMBL" id="EJT97808.1"/>
    </source>
</evidence>
<dbReference type="GO" id="GO:0032040">
    <property type="term" value="C:small-subunit processome"/>
    <property type="evidence" value="ECO:0007669"/>
    <property type="project" value="InterPro"/>
</dbReference>
<dbReference type="PANTHER" id="PTHR19854:SF15">
    <property type="entry name" value="TRANSDUCIN BETA-LIKE PROTEIN 3"/>
    <property type="match status" value="1"/>
</dbReference>
<dbReference type="OrthoDB" id="5414888at2759"/>
<feature type="repeat" description="WD" evidence="5">
    <location>
        <begin position="202"/>
        <end position="217"/>
    </location>
</feature>
<feature type="repeat" description="WD" evidence="5">
    <location>
        <begin position="662"/>
        <end position="703"/>
    </location>
</feature>
<evidence type="ECO:0000256" key="2">
    <source>
        <dbReference type="ARBA" id="ARBA00022574"/>
    </source>
</evidence>
<organism evidence="7 8">
    <name type="scientific">Dacryopinax primogenitus (strain DJM 731)</name>
    <name type="common">Brown rot fungus</name>
    <dbReference type="NCBI Taxonomy" id="1858805"/>
    <lineage>
        <taxon>Eukaryota</taxon>
        <taxon>Fungi</taxon>
        <taxon>Dikarya</taxon>
        <taxon>Basidiomycota</taxon>
        <taxon>Agaricomycotina</taxon>
        <taxon>Dacrymycetes</taxon>
        <taxon>Dacrymycetales</taxon>
        <taxon>Dacrymycetaceae</taxon>
        <taxon>Dacryopinax</taxon>
    </lineage>
</organism>
<dbReference type="Pfam" id="PF00400">
    <property type="entry name" value="WD40"/>
    <property type="match status" value="8"/>
</dbReference>
<keyword evidence="2 5" id="KW-0853">WD repeat</keyword>
<evidence type="ECO:0000256" key="5">
    <source>
        <dbReference type="PROSITE-ProRule" id="PRU00221"/>
    </source>
</evidence>
<dbReference type="InterPro" id="IPR019775">
    <property type="entry name" value="WD40_repeat_CS"/>
</dbReference>
<dbReference type="InterPro" id="IPR013934">
    <property type="entry name" value="Utp13_C"/>
</dbReference>
<feature type="repeat" description="WD" evidence="5">
    <location>
        <begin position="526"/>
        <end position="542"/>
    </location>
</feature>
<dbReference type="SMART" id="SM00320">
    <property type="entry name" value="WD40"/>
    <property type="match status" value="11"/>
</dbReference>
<dbReference type="GeneID" id="63684275"/>
<dbReference type="GO" id="GO:0000480">
    <property type="term" value="P:endonucleolytic cleavage in 5'-ETS of tricistronic rRNA transcript (SSU-rRNA, 5.8S rRNA, LSU-rRNA)"/>
    <property type="evidence" value="ECO:0007669"/>
    <property type="project" value="TreeGrafter"/>
</dbReference>
<dbReference type="Proteomes" id="UP000030653">
    <property type="component" value="Unassembled WGS sequence"/>
</dbReference>
<comment type="subcellular location">
    <subcellularLocation>
        <location evidence="1">Nucleus</location>
        <location evidence="1">Nucleolus</location>
    </subcellularLocation>
</comment>
<dbReference type="RefSeq" id="XP_040624706.1">
    <property type="nucleotide sequence ID" value="XM_040769213.1"/>
</dbReference>
<dbReference type="InterPro" id="IPR036322">
    <property type="entry name" value="WD40_repeat_dom_sf"/>
</dbReference>
<accession>M5FQK9</accession>
<keyword evidence="8" id="KW-1185">Reference proteome</keyword>
<dbReference type="PROSITE" id="PS50082">
    <property type="entry name" value="WD_REPEATS_2"/>
    <property type="match status" value="9"/>
</dbReference>
<dbReference type="EMBL" id="JH795875">
    <property type="protein sequence ID" value="EJT97808.1"/>
    <property type="molecule type" value="Genomic_DNA"/>
</dbReference>
<dbReference type="InterPro" id="IPR001680">
    <property type="entry name" value="WD40_rpt"/>
</dbReference>
<dbReference type="PRINTS" id="PR00320">
    <property type="entry name" value="GPROTEINBRPT"/>
</dbReference>
<feature type="repeat" description="WD" evidence="5">
    <location>
        <begin position="620"/>
        <end position="661"/>
    </location>
</feature>
<dbReference type="Gene3D" id="2.130.10.10">
    <property type="entry name" value="YVTN repeat-like/Quinoprotein amine dehydrogenase"/>
    <property type="match status" value="4"/>
</dbReference>
<dbReference type="PANTHER" id="PTHR19854">
    <property type="entry name" value="TRANSDUCIN BETA-LIKE 3"/>
    <property type="match status" value="1"/>
</dbReference>
<dbReference type="AlphaFoldDB" id="M5FQK9"/>
<keyword evidence="3" id="KW-0677">Repeat</keyword>
<gene>
    <name evidence="7" type="ORF">DACRYDRAFT_111325</name>
</gene>
<feature type="repeat" description="WD" evidence="5">
    <location>
        <begin position="565"/>
        <end position="606"/>
    </location>
</feature>
<keyword evidence="4" id="KW-0539">Nucleus</keyword>
<proteinExistence type="predicted"/>
<sequence>MAFSGTHRPPKLKTSYKIQRALTPLHTGGPIALTPSGGHIITLLGPEARLTSVHTGSVGCTFQGDSSGITALCLSPSGRHLCVFYQSLALRIYELPPLALPLAQGSGSGSSPPPVPPLRQIARSHDAPVHTCTVDRTSTLLASGSADGVVKVWDILQGYVTHVFRGHGGVVSALRFNMPFVDAMGAKRGDGDGYGAGRVRQLVTGSVDSRVRVWELDPSPDEGEGGAGKKHQLLEGHVSAVRGLDVSADGKWLVSGGRDGVLLIWDISGTQTSQKKGKGKGKKAELAKTIPLGGSCEAAGIVRSEEDVRGAGRGKDVGGRLRLWAAVAGGGLSVWDASEGKKLLVLGSVAAGEEREIVDALYLPAIGSLVSVHADQNILFHSIATGLPTQQLVGYNDSIVDAVFLSPLAPSTGMPEPADPTTEDTHLAIATNSSLIRVYNTATNDARLLPGHGDMVLSLAGSSGGKILASGGKDRSARLWALCPPPAESQETQGAEWRCVGICDGHAESVGAVVLSRLPPSQDLGFLITGSQDRTIKLWDLSALLPQADGTWPSEPSRPKSLTTLKAHEKDINALDIAPNDKLLASASQDKTVKVYEIDYTAKVRNGQHAEGDLKLLGTCRGHKRGVWTVRFGRNDRVLASGSGDKTIRLWSLQDFSCLKTFEGHTNSVLRVDFLSAGMQLVSAASDGLVKLWNVKEEECVTSLDNHDDRIWALAVSKDESTIVSAGADSVITFWHDSTEEEAIAAEESRIAEVAHEQDFLNYVSLKDYRSAILLALSMNQPKRLLNLVTTINAARAPGKKSITGSPEVDQVIKTLGQADLVSLLKHVRNWNATARTSPIAQLILHAVFKLHTAEDITNAFSSQKNDKPEMNIDGEEDVQKRKTDVSLKELIDGLLPYTERHYARAERLVQDSYVVDHVLGQMHDWLLDDGDVAMA</sequence>
<feature type="repeat" description="WD" evidence="5">
    <location>
        <begin position="234"/>
        <end position="275"/>
    </location>
</feature>
<dbReference type="GO" id="GO:0030686">
    <property type="term" value="C:90S preribosome"/>
    <property type="evidence" value="ECO:0007669"/>
    <property type="project" value="TreeGrafter"/>
</dbReference>
<feature type="repeat" description="WD" evidence="5">
    <location>
        <begin position="449"/>
        <end position="480"/>
    </location>
</feature>
<feature type="repeat" description="WD" evidence="5">
    <location>
        <begin position="704"/>
        <end position="745"/>
    </location>
</feature>
<dbReference type="STRING" id="1858805.M5FQK9"/>
<feature type="domain" description="U3 small nucleolar RNA-associated protein 13 C-terminal" evidence="6">
    <location>
        <begin position="757"/>
        <end position="923"/>
    </location>
</feature>
<feature type="repeat" description="WD" evidence="5">
    <location>
        <begin position="122"/>
        <end position="163"/>
    </location>
</feature>
<protein>
    <submittedName>
        <fullName evidence="7">WD40 repeat-like protein</fullName>
    </submittedName>
</protein>
<evidence type="ECO:0000256" key="3">
    <source>
        <dbReference type="ARBA" id="ARBA00022737"/>
    </source>
</evidence>